<evidence type="ECO:0000313" key="9">
    <source>
        <dbReference type="EMBL" id="CAD7623876.1"/>
    </source>
</evidence>
<evidence type="ECO:0000256" key="2">
    <source>
        <dbReference type="ARBA" id="ARBA00022679"/>
    </source>
</evidence>
<dbReference type="EMBL" id="CAJPIZ010001948">
    <property type="protein sequence ID" value="CAG2104306.1"/>
    <property type="molecule type" value="Genomic_DNA"/>
</dbReference>
<dbReference type="GO" id="GO:0003723">
    <property type="term" value="F:RNA binding"/>
    <property type="evidence" value="ECO:0007669"/>
    <property type="project" value="UniProtKB-KW"/>
</dbReference>
<dbReference type="SUPFAM" id="SSF52540">
    <property type="entry name" value="P-loop containing nucleoside triphosphate hydrolases"/>
    <property type="match status" value="1"/>
</dbReference>
<dbReference type="InterPro" id="IPR043519">
    <property type="entry name" value="NT_sf"/>
</dbReference>
<dbReference type="PRINTS" id="PR00449">
    <property type="entry name" value="RASTRNSFRMNG"/>
</dbReference>
<evidence type="ECO:0000256" key="7">
    <source>
        <dbReference type="RuleBase" id="RU003953"/>
    </source>
</evidence>
<feature type="domain" description="Poly A polymerase head" evidence="8">
    <location>
        <begin position="218"/>
        <end position="350"/>
    </location>
</feature>
<dbReference type="Gene3D" id="3.30.460.10">
    <property type="entry name" value="Beta Polymerase, domain 2"/>
    <property type="match status" value="1"/>
</dbReference>
<dbReference type="FunFam" id="3.40.50.300:FF:001129">
    <property type="entry name" value="ras-related protein Rab-44 isoform X2"/>
    <property type="match status" value="1"/>
</dbReference>
<keyword evidence="6" id="KW-0449">Lipoprotein</keyword>
<feature type="non-terminal residue" evidence="9">
    <location>
        <position position="1"/>
    </location>
</feature>
<dbReference type="AlphaFoldDB" id="A0A7R9PWZ9"/>
<sequence length="429" mass="48770">EEHDYLLKIILIGDSGVGKTSLMRRYTDGIYSEGTASTIGVDFKIKTITVNSKRVKLQIWDTAGQERFKSIVSNYYRGANGLIVVFDLLNKESFDHLDIWIKDLQKKNATVGSEIIILGNKVDEKEHVQVTKEDVLPFLKKYSIPHSNYYEVSAKENLEVETAFVNMTSSLVEKFDKFGNGKTSKVAFKITRERQSEKSIIDSIAKYARSLSYSTTPRIAGGWVRDKIMGLDSNDMDVSVDNVSGFEFASGLVESLSTETPNIHKILANPEKSKHLETAVVKIYGMDVDFVHLRDETYSTTRIPVVSRGTAKSDAMRRDITINSLFYNILTRKIEDFSERGISDIKLGIIDTPLDPKVTLFDDPLRILRIFRFQAKFGFTIHKRIIEAIDDDRIRKALKTKVSNERIWKELSKMLGYKRGNLGLIEIAR</sequence>
<name>A0A7R9PWZ9_9ACAR</name>
<accession>A0A7R9PWZ9</accession>
<keyword evidence="10" id="KW-1185">Reference proteome</keyword>
<evidence type="ECO:0000256" key="6">
    <source>
        <dbReference type="ARBA" id="ARBA00023288"/>
    </source>
</evidence>
<dbReference type="PANTHER" id="PTHR13734:SF5">
    <property type="entry name" value="CCA TRNA NUCLEOTIDYLTRANSFERASE, MITOCHONDRIAL"/>
    <property type="match status" value="1"/>
</dbReference>
<dbReference type="PROSITE" id="PS51419">
    <property type="entry name" value="RAB"/>
    <property type="match status" value="1"/>
</dbReference>
<evidence type="ECO:0000256" key="3">
    <source>
        <dbReference type="ARBA" id="ARBA00022741"/>
    </source>
</evidence>
<dbReference type="Pfam" id="PF01743">
    <property type="entry name" value="PolyA_pol"/>
    <property type="match status" value="1"/>
</dbReference>
<dbReference type="PROSITE" id="PS51417">
    <property type="entry name" value="ARF"/>
    <property type="match status" value="1"/>
</dbReference>
<proteinExistence type="inferred from homology"/>
<evidence type="ECO:0000256" key="1">
    <source>
        <dbReference type="ARBA" id="ARBA00007265"/>
    </source>
</evidence>
<dbReference type="EMBL" id="OC856523">
    <property type="protein sequence ID" value="CAD7623876.1"/>
    <property type="molecule type" value="Genomic_DNA"/>
</dbReference>
<dbReference type="CDD" id="cd00154">
    <property type="entry name" value="Rab"/>
    <property type="match status" value="1"/>
</dbReference>
<evidence type="ECO:0000256" key="5">
    <source>
        <dbReference type="ARBA" id="ARBA00023134"/>
    </source>
</evidence>
<dbReference type="GO" id="GO:0005525">
    <property type="term" value="F:GTP binding"/>
    <property type="evidence" value="ECO:0007669"/>
    <property type="project" value="UniProtKB-KW"/>
</dbReference>
<dbReference type="PROSITE" id="PS51421">
    <property type="entry name" value="RAS"/>
    <property type="match status" value="1"/>
</dbReference>
<dbReference type="InterPro" id="IPR027417">
    <property type="entry name" value="P-loop_NTPase"/>
</dbReference>
<dbReference type="PANTHER" id="PTHR13734">
    <property type="entry name" value="TRNA-NUCLEOTIDYLTRANSFERASE"/>
    <property type="match status" value="1"/>
</dbReference>
<keyword evidence="2 7" id="KW-0808">Transferase</keyword>
<dbReference type="GO" id="GO:0052927">
    <property type="term" value="F:CC tRNA cytidylyltransferase activity"/>
    <property type="evidence" value="ECO:0007669"/>
    <property type="project" value="TreeGrafter"/>
</dbReference>
<dbReference type="Gene3D" id="3.40.50.300">
    <property type="entry name" value="P-loop containing nucleotide triphosphate hydrolases"/>
    <property type="match status" value="1"/>
</dbReference>
<dbReference type="SMART" id="SM00174">
    <property type="entry name" value="RHO"/>
    <property type="match status" value="1"/>
</dbReference>
<feature type="non-terminal residue" evidence="9">
    <location>
        <position position="429"/>
    </location>
</feature>
<keyword evidence="4 7" id="KW-0694">RNA-binding</keyword>
<dbReference type="SUPFAM" id="SSF81301">
    <property type="entry name" value="Nucleotidyltransferase"/>
    <property type="match status" value="1"/>
</dbReference>
<dbReference type="NCBIfam" id="TIGR00231">
    <property type="entry name" value="small_GTP"/>
    <property type="match status" value="1"/>
</dbReference>
<dbReference type="InterPro" id="IPR001806">
    <property type="entry name" value="Small_GTPase"/>
</dbReference>
<evidence type="ECO:0000256" key="4">
    <source>
        <dbReference type="ARBA" id="ARBA00022884"/>
    </source>
</evidence>
<organism evidence="9">
    <name type="scientific">Medioppia subpectinata</name>
    <dbReference type="NCBI Taxonomy" id="1979941"/>
    <lineage>
        <taxon>Eukaryota</taxon>
        <taxon>Metazoa</taxon>
        <taxon>Ecdysozoa</taxon>
        <taxon>Arthropoda</taxon>
        <taxon>Chelicerata</taxon>
        <taxon>Arachnida</taxon>
        <taxon>Acari</taxon>
        <taxon>Acariformes</taxon>
        <taxon>Sarcoptiformes</taxon>
        <taxon>Oribatida</taxon>
        <taxon>Brachypylina</taxon>
        <taxon>Oppioidea</taxon>
        <taxon>Oppiidae</taxon>
        <taxon>Medioppia</taxon>
    </lineage>
</organism>
<evidence type="ECO:0000259" key="8">
    <source>
        <dbReference type="Pfam" id="PF01743"/>
    </source>
</evidence>
<comment type="similarity">
    <text evidence="1 7">Belongs to the tRNA nucleotidyltransferase/poly(A) polymerase family.</text>
</comment>
<dbReference type="SMART" id="SM00173">
    <property type="entry name" value="RAS"/>
    <property type="match status" value="1"/>
</dbReference>
<dbReference type="SMART" id="SM00176">
    <property type="entry name" value="RAN"/>
    <property type="match status" value="1"/>
</dbReference>
<dbReference type="SMART" id="SM00175">
    <property type="entry name" value="RAB"/>
    <property type="match status" value="1"/>
</dbReference>
<gene>
    <name evidence="9" type="ORF">OSB1V03_LOCUS4325</name>
</gene>
<reference evidence="9" key="1">
    <citation type="submission" date="2020-11" db="EMBL/GenBank/DDBJ databases">
        <authorList>
            <person name="Tran Van P."/>
        </authorList>
    </citation>
    <scope>NUCLEOTIDE SEQUENCE</scope>
</reference>
<dbReference type="GO" id="GO:0003924">
    <property type="term" value="F:GTPase activity"/>
    <property type="evidence" value="ECO:0007669"/>
    <property type="project" value="InterPro"/>
</dbReference>
<evidence type="ECO:0000313" key="10">
    <source>
        <dbReference type="Proteomes" id="UP000759131"/>
    </source>
</evidence>
<keyword evidence="5" id="KW-0342">GTP-binding</keyword>
<dbReference type="GO" id="GO:0052929">
    <property type="term" value="F:ATP:3'-cytidine-cytidine-tRNA adenylyltransferase activity"/>
    <property type="evidence" value="ECO:0007669"/>
    <property type="project" value="TreeGrafter"/>
</dbReference>
<dbReference type="OrthoDB" id="445712at2759"/>
<dbReference type="CDD" id="cd05398">
    <property type="entry name" value="NT_ClassII-CCAase"/>
    <property type="match status" value="1"/>
</dbReference>
<protein>
    <recommendedName>
        <fullName evidence="8">Poly A polymerase head domain-containing protein</fullName>
    </recommendedName>
</protein>
<dbReference type="InterPro" id="IPR002646">
    <property type="entry name" value="PolA_pol_head_dom"/>
</dbReference>
<dbReference type="InterPro" id="IPR005225">
    <property type="entry name" value="Small_GTP-bd"/>
</dbReference>
<dbReference type="GO" id="GO:0001680">
    <property type="term" value="P:tRNA 3'-terminal CCA addition"/>
    <property type="evidence" value="ECO:0007669"/>
    <property type="project" value="TreeGrafter"/>
</dbReference>
<keyword evidence="3" id="KW-0547">Nucleotide-binding</keyword>
<dbReference type="Gene3D" id="1.10.3090.10">
    <property type="entry name" value="cca-adding enzyme, domain 2"/>
    <property type="match status" value="1"/>
</dbReference>
<dbReference type="SUPFAM" id="SSF81891">
    <property type="entry name" value="Poly A polymerase C-terminal region-like"/>
    <property type="match status" value="1"/>
</dbReference>
<dbReference type="Pfam" id="PF00071">
    <property type="entry name" value="Ras"/>
    <property type="match status" value="1"/>
</dbReference>
<dbReference type="Proteomes" id="UP000759131">
    <property type="component" value="Unassembled WGS sequence"/>
</dbReference>